<evidence type="ECO:0000313" key="1">
    <source>
        <dbReference type="EMBL" id="MEU0706846.1"/>
    </source>
</evidence>
<dbReference type="Proteomes" id="UP001550378">
    <property type="component" value="Unassembled WGS sequence"/>
</dbReference>
<dbReference type="RefSeq" id="WP_359654247.1">
    <property type="nucleotide sequence ID" value="NZ_JBEXZO010000021.1"/>
</dbReference>
<comment type="caution">
    <text evidence="1">The sequence shown here is derived from an EMBL/GenBank/DDBJ whole genome shotgun (WGS) entry which is preliminary data.</text>
</comment>
<gene>
    <name evidence="1" type="ORF">ABZ508_05620</name>
</gene>
<accession>A0ABV2W290</accession>
<proteinExistence type="predicted"/>
<evidence type="ECO:0000313" key="2">
    <source>
        <dbReference type="Proteomes" id="UP001550378"/>
    </source>
</evidence>
<evidence type="ECO:0008006" key="3">
    <source>
        <dbReference type="Google" id="ProtNLM"/>
    </source>
</evidence>
<protein>
    <recommendedName>
        <fullName evidence="3">Transcriptional regulator, AbiEi antitoxin, Type IV TA system</fullName>
    </recommendedName>
</protein>
<keyword evidence="2" id="KW-1185">Reference proteome</keyword>
<name>A0ABV2W290_9ACTN</name>
<sequence length="329" mass="35938">MTNTPLSPRPLSHLAAERRRVMSAAQLRAHGVPAAEVGAHCRPGGAWRQLLPGVYLLHPGAPTSEERLHAALLYADRRPQPSDAMVTGLAALALYRFAAAPPLLSLDRVDVLVPRTRRLRSTGYVRIVRAAQEMPNPVEVTGVPVAPVARALADAVAQVDDALLVRRLLTEAVRGGHCEPAAVVRELNRLRLLNRPHVVDAVDSLLAEGRALAEDRLYELVRVHGLPEPLWNVDLRLPGGPHLGGVDAYWPDQAVAVELDTRSPRQDDGDAWSECTRKREHLERLGITVVHITPRKLRDAMEQQAVVVRTALMAAGDRAPAAYVVVLPR</sequence>
<dbReference type="EMBL" id="JBEXZR010000003">
    <property type="protein sequence ID" value="MEU0706846.1"/>
    <property type="molecule type" value="Genomic_DNA"/>
</dbReference>
<organism evidence="1 2">
    <name type="scientific">Streptomyces lavendulocolor</name>
    <dbReference type="NCBI Taxonomy" id="67316"/>
    <lineage>
        <taxon>Bacteria</taxon>
        <taxon>Bacillati</taxon>
        <taxon>Actinomycetota</taxon>
        <taxon>Actinomycetes</taxon>
        <taxon>Kitasatosporales</taxon>
        <taxon>Streptomycetaceae</taxon>
        <taxon>Streptomyces</taxon>
    </lineage>
</organism>
<reference evidence="1 2" key="1">
    <citation type="submission" date="2024-06" db="EMBL/GenBank/DDBJ databases">
        <title>The Natural Products Discovery Center: Release of the First 8490 Sequenced Strains for Exploring Actinobacteria Biosynthetic Diversity.</title>
        <authorList>
            <person name="Kalkreuter E."/>
            <person name="Kautsar S.A."/>
            <person name="Yang D."/>
            <person name="Bader C.D."/>
            <person name="Teijaro C.N."/>
            <person name="Fluegel L."/>
            <person name="Davis C.M."/>
            <person name="Simpson J.R."/>
            <person name="Lauterbach L."/>
            <person name="Steele A.D."/>
            <person name="Gui C."/>
            <person name="Meng S."/>
            <person name="Li G."/>
            <person name="Viehrig K."/>
            <person name="Ye F."/>
            <person name="Su P."/>
            <person name="Kiefer A.F."/>
            <person name="Nichols A."/>
            <person name="Cepeda A.J."/>
            <person name="Yan W."/>
            <person name="Fan B."/>
            <person name="Jiang Y."/>
            <person name="Adhikari A."/>
            <person name="Zheng C.-J."/>
            <person name="Schuster L."/>
            <person name="Cowan T.M."/>
            <person name="Smanski M.J."/>
            <person name="Chevrette M.G."/>
            <person name="De Carvalho L.P.S."/>
            <person name="Shen B."/>
        </authorList>
    </citation>
    <scope>NUCLEOTIDE SEQUENCE [LARGE SCALE GENOMIC DNA]</scope>
    <source>
        <strain evidence="1 2">NPDC006337</strain>
    </source>
</reference>